<dbReference type="GO" id="GO:0005248">
    <property type="term" value="F:voltage-gated sodium channel activity"/>
    <property type="evidence" value="ECO:0007669"/>
    <property type="project" value="TreeGrafter"/>
</dbReference>
<feature type="domain" description="Ion transport" evidence="7">
    <location>
        <begin position="203"/>
        <end position="453"/>
    </location>
</feature>
<feature type="transmembrane region" description="Helical" evidence="6">
    <location>
        <begin position="203"/>
        <end position="222"/>
    </location>
</feature>
<evidence type="ECO:0000256" key="2">
    <source>
        <dbReference type="ARBA" id="ARBA00022692"/>
    </source>
</evidence>
<evidence type="ECO:0000256" key="6">
    <source>
        <dbReference type="SAM" id="Phobius"/>
    </source>
</evidence>
<feature type="transmembrane region" description="Helical" evidence="6">
    <location>
        <begin position="325"/>
        <end position="346"/>
    </location>
</feature>
<evidence type="ECO:0000256" key="4">
    <source>
        <dbReference type="ARBA" id="ARBA00023136"/>
    </source>
</evidence>
<dbReference type="PANTHER" id="PTHR10037">
    <property type="entry name" value="VOLTAGE-GATED CATION CHANNEL CALCIUM AND SODIUM"/>
    <property type="match status" value="1"/>
</dbReference>
<dbReference type="SUPFAM" id="SSF81324">
    <property type="entry name" value="Voltage-gated potassium channels"/>
    <property type="match status" value="1"/>
</dbReference>
<proteinExistence type="predicted"/>
<keyword evidence="4 6" id="KW-0472">Membrane</keyword>
<organism evidence="8 9">
    <name type="scientific">Effrenium voratum</name>
    <dbReference type="NCBI Taxonomy" id="2562239"/>
    <lineage>
        <taxon>Eukaryota</taxon>
        <taxon>Sar</taxon>
        <taxon>Alveolata</taxon>
        <taxon>Dinophyceae</taxon>
        <taxon>Suessiales</taxon>
        <taxon>Symbiodiniaceae</taxon>
        <taxon>Effrenium</taxon>
    </lineage>
</organism>
<feature type="region of interest" description="Disordered" evidence="5">
    <location>
        <begin position="47"/>
        <end position="66"/>
    </location>
</feature>
<protein>
    <recommendedName>
        <fullName evidence="7">Ion transport domain-containing protein</fullName>
    </recommendedName>
</protein>
<name>A0AA36IRI7_9DINO</name>
<gene>
    <name evidence="8" type="ORF">EVOR1521_LOCUS17472</name>
</gene>
<feature type="transmembrane region" description="Helical" evidence="6">
    <location>
        <begin position="428"/>
        <end position="452"/>
    </location>
</feature>
<dbReference type="AlphaFoldDB" id="A0AA36IRI7"/>
<dbReference type="InterPro" id="IPR027359">
    <property type="entry name" value="Volt_channel_dom_sf"/>
</dbReference>
<dbReference type="Proteomes" id="UP001178507">
    <property type="component" value="Unassembled WGS sequence"/>
</dbReference>
<dbReference type="GO" id="GO:0001518">
    <property type="term" value="C:voltage-gated sodium channel complex"/>
    <property type="evidence" value="ECO:0007669"/>
    <property type="project" value="TreeGrafter"/>
</dbReference>
<dbReference type="InterPro" id="IPR043203">
    <property type="entry name" value="VGCC_Ca_Na"/>
</dbReference>
<keyword evidence="2 6" id="KW-0812">Transmembrane</keyword>
<accession>A0AA36IRI7</accession>
<dbReference type="InterPro" id="IPR005821">
    <property type="entry name" value="Ion_trans_dom"/>
</dbReference>
<keyword evidence="9" id="KW-1185">Reference proteome</keyword>
<dbReference type="Pfam" id="PF00520">
    <property type="entry name" value="Ion_trans"/>
    <property type="match status" value="1"/>
</dbReference>
<evidence type="ECO:0000256" key="1">
    <source>
        <dbReference type="ARBA" id="ARBA00004141"/>
    </source>
</evidence>
<keyword evidence="3 6" id="KW-1133">Transmembrane helix</keyword>
<reference evidence="8" key="1">
    <citation type="submission" date="2023-08" db="EMBL/GenBank/DDBJ databases">
        <authorList>
            <person name="Chen Y."/>
            <person name="Shah S."/>
            <person name="Dougan E. K."/>
            <person name="Thang M."/>
            <person name="Chan C."/>
        </authorList>
    </citation>
    <scope>NUCLEOTIDE SEQUENCE</scope>
</reference>
<dbReference type="EMBL" id="CAUJNA010002324">
    <property type="protein sequence ID" value="CAJ1392355.1"/>
    <property type="molecule type" value="Genomic_DNA"/>
</dbReference>
<comment type="caution">
    <text evidence="8">The sequence shown here is derived from an EMBL/GenBank/DDBJ whole genome shotgun (WGS) entry which is preliminary data.</text>
</comment>
<evidence type="ECO:0000313" key="9">
    <source>
        <dbReference type="Proteomes" id="UP001178507"/>
    </source>
</evidence>
<sequence>MAALMEEREFSRQQSPEQVVQVEEIFFEAPPMMSDASPSSNRLRLETISNENPRRRSSKTSLSSKNANVLRTSEAFQGLLDRLAQQHLQELLAAELGSCGLGISEAFPRRPGGSSANVGCASASSADFVKKKGSINSIRAKRRKEATEVQAKEILDVWEGDDPVGIEELEIYAHQLQREVERAQAPQKAADGPARRKPWTESFAFDAFIATLVGLNVLWMAFQLQLQGSQAANDLGISQWMEMGDFTGWQTAFLVGDTLFAIIFALDVGVRIYFLRRRFWRKWMNWLDLLISIICLGEIVLISVAPVTPNLVVLRILRFARFARALRLVAMSAALASLQLLIKCLIACKSMLLWSFCLLAFVQSVAGLVISSICWDFIRDPSADHFGREQVFLYYGTFTRTTLSMFEILFANWGPPCRVLVENVSEWYSVFFLLYRCVLGFAILNVVSAVFVQQTMKTASSDEARDTRPGPKALPVH</sequence>
<evidence type="ECO:0000313" key="8">
    <source>
        <dbReference type="EMBL" id="CAJ1392355.1"/>
    </source>
</evidence>
<feature type="transmembrane region" description="Helical" evidence="6">
    <location>
        <begin position="251"/>
        <end position="274"/>
    </location>
</feature>
<comment type="subcellular location">
    <subcellularLocation>
        <location evidence="1">Membrane</location>
        <topology evidence="1">Multi-pass membrane protein</topology>
    </subcellularLocation>
</comment>
<evidence type="ECO:0000256" key="3">
    <source>
        <dbReference type="ARBA" id="ARBA00022989"/>
    </source>
</evidence>
<dbReference type="Gene3D" id="1.10.287.70">
    <property type="match status" value="1"/>
</dbReference>
<evidence type="ECO:0000259" key="7">
    <source>
        <dbReference type="Pfam" id="PF00520"/>
    </source>
</evidence>
<feature type="transmembrane region" description="Helical" evidence="6">
    <location>
        <begin position="286"/>
        <end position="305"/>
    </location>
</feature>
<dbReference type="PANTHER" id="PTHR10037:SF62">
    <property type="entry name" value="SODIUM CHANNEL PROTEIN 60E"/>
    <property type="match status" value="1"/>
</dbReference>
<feature type="transmembrane region" description="Helical" evidence="6">
    <location>
        <begin position="353"/>
        <end position="378"/>
    </location>
</feature>
<evidence type="ECO:0000256" key="5">
    <source>
        <dbReference type="SAM" id="MobiDB-lite"/>
    </source>
</evidence>
<dbReference type="Gene3D" id="1.20.120.350">
    <property type="entry name" value="Voltage-gated potassium channels. Chain C"/>
    <property type="match status" value="1"/>
</dbReference>